<dbReference type="InterPro" id="IPR010982">
    <property type="entry name" value="Lambda_DNA-bd_dom_sf"/>
</dbReference>
<dbReference type="RefSeq" id="WP_094153421.1">
    <property type="nucleotide sequence ID" value="NZ_CP020028.1"/>
</dbReference>
<reference evidence="1 2" key="1">
    <citation type="submission" date="2017-03" db="EMBL/GenBank/DDBJ databases">
        <title>Complete genome sequence of Paenibacillus Kribbensis producing bioflocculants.</title>
        <authorList>
            <person name="Lee H.-G."/>
            <person name="Oh H.-M."/>
        </authorList>
    </citation>
    <scope>NUCLEOTIDE SEQUENCE [LARGE SCALE GENOMIC DNA]</scope>
    <source>
        <strain evidence="1 2">AM49</strain>
    </source>
</reference>
<evidence type="ECO:0000313" key="1">
    <source>
        <dbReference type="EMBL" id="ASR45352.1"/>
    </source>
</evidence>
<dbReference type="InterPro" id="IPR037914">
    <property type="entry name" value="SpoVT-AbrB_sf"/>
</dbReference>
<dbReference type="OrthoDB" id="2324168at2"/>
<dbReference type="STRING" id="172713.GCA_001705305_02962"/>
<proteinExistence type="predicted"/>
<dbReference type="Gene3D" id="2.10.260.10">
    <property type="match status" value="1"/>
</dbReference>
<evidence type="ECO:0000313" key="2">
    <source>
        <dbReference type="Proteomes" id="UP000214666"/>
    </source>
</evidence>
<dbReference type="GO" id="GO:0003677">
    <property type="term" value="F:DNA binding"/>
    <property type="evidence" value="ECO:0007669"/>
    <property type="project" value="InterPro"/>
</dbReference>
<name>A0A222WH79_9BACL</name>
<organism evidence="1 2">
    <name type="scientific">Paenibacillus kribbensis</name>
    <dbReference type="NCBI Taxonomy" id="172713"/>
    <lineage>
        <taxon>Bacteria</taxon>
        <taxon>Bacillati</taxon>
        <taxon>Bacillota</taxon>
        <taxon>Bacilli</taxon>
        <taxon>Bacillales</taxon>
        <taxon>Paenibacillaceae</taxon>
        <taxon>Paenibacillus</taxon>
    </lineage>
</organism>
<dbReference type="Proteomes" id="UP000214666">
    <property type="component" value="Chromosome"/>
</dbReference>
<dbReference type="EMBL" id="CP020028">
    <property type="protein sequence ID" value="ASR45352.1"/>
    <property type="molecule type" value="Genomic_DNA"/>
</dbReference>
<accession>A0A222WH79</accession>
<gene>
    <name evidence="1" type="ORF">B4V02_00820</name>
</gene>
<dbReference type="SUPFAM" id="SSF89447">
    <property type="entry name" value="AbrB/MazE/MraZ-like"/>
    <property type="match status" value="1"/>
</dbReference>
<dbReference type="PANTHER" id="PTHR36432">
    <property type="match status" value="1"/>
</dbReference>
<dbReference type="PANTHER" id="PTHR36432:SF4">
    <property type="entry name" value="TRANSITION STATE REGULATOR ABH-RELATED"/>
    <property type="match status" value="1"/>
</dbReference>
<dbReference type="KEGG" id="pkb:B4V02_00820"/>
<sequence length="150" mass="16923">MKRTGMTRSLDSLGRIVIPIEIRANMGIEINELLVFYADIETGFIGLEKYSNGNSCKLCNAIQDLSYFKGSLLCKQCILNMKGNVGVTSTPVPAVKENPVYKKHKAHRPTLQLLKSLRELMREHPEAKQSEYAEWLGVSQSRISQIKKLL</sequence>
<keyword evidence="2" id="KW-1185">Reference proteome</keyword>
<dbReference type="InterPro" id="IPR052731">
    <property type="entry name" value="B_subtilis_Trans_State_Reg"/>
</dbReference>
<dbReference type="Gene3D" id="1.10.260.40">
    <property type="entry name" value="lambda repressor-like DNA-binding domains"/>
    <property type="match status" value="1"/>
</dbReference>
<dbReference type="AlphaFoldDB" id="A0A222WH79"/>
<protein>
    <submittedName>
        <fullName evidence="1">Regulator</fullName>
    </submittedName>
</protein>